<feature type="region of interest" description="Disordered" evidence="1">
    <location>
        <begin position="166"/>
        <end position="229"/>
    </location>
</feature>
<feature type="compositionally biased region" description="Low complexity" evidence="1">
    <location>
        <begin position="191"/>
        <end position="207"/>
    </location>
</feature>
<organism evidence="2">
    <name type="scientific">Aphanomyces astaci</name>
    <name type="common">Crayfish plague agent</name>
    <dbReference type="NCBI Taxonomy" id="112090"/>
    <lineage>
        <taxon>Eukaryota</taxon>
        <taxon>Sar</taxon>
        <taxon>Stramenopiles</taxon>
        <taxon>Oomycota</taxon>
        <taxon>Saprolegniomycetes</taxon>
        <taxon>Saprolegniales</taxon>
        <taxon>Verrucalvaceae</taxon>
        <taxon>Aphanomyces</taxon>
    </lineage>
</organism>
<evidence type="ECO:0000313" key="2">
    <source>
        <dbReference type="EMBL" id="ETV65157.1"/>
    </source>
</evidence>
<feature type="region of interest" description="Disordered" evidence="1">
    <location>
        <begin position="1"/>
        <end position="48"/>
    </location>
</feature>
<name>W4FCE0_APHAT</name>
<feature type="compositionally biased region" description="Polar residues" evidence="1">
    <location>
        <begin position="7"/>
        <end position="41"/>
    </location>
</feature>
<dbReference type="OrthoDB" id="87792at2759"/>
<dbReference type="VEuPathDB" id="FungiDB:H257_18051"/>
<reference evidence="2" key="1">
    <citation type="submission" date="2013-12" db="EMBL/GenBank/DDBJ databases">
        <title>The Genome Sequence of Aphanomyces astaci APO3.</title>
        <authorList>
            <consortium name="The Broad Institute Genomics Platform"/>
            <person name="Russ C."/>
            <person name="Tyler B."/>
            <person name="van West P."/>
            <person name="Dieguez-Uribeondo J."/>
            <person name="Young S.K."/>
            <person name="Zeng Q."/>
            <person name="Gargeya S."/>
            <person name="Fitzgerald M."/>
            <person name="Abouelleil A."/>
            <person name="Alvarado L."/>
            <person name="Chapman S.B."/>
            <person name="Gainer-Dewar J."/>
            <person name="Goldberg J."/>
            <person name="Griggs A."/>
            <person name="Gujja S."/>
            <person name="Hansen M."/>
            <person name="Howarth C."/>
            <person name="Imamovic A."/>
            <person name="Ireland A."/>
            <person name="Larimer J."/>
            <person name="McCowan C."/>
            <person name="Murphy C."/>
            <person name="Pearson M."/>
            <person name="Poon T.W."/>
            <person name="Priest M."/>
            <person name="Roberts A."/>
            <person name="Saif S."/>
            <person name="Shea T."/>
            <person name="Sykes S."/>
            <person name="Wortman J."/>
            <person name="Nusbaum C."/>
            <person name="Birren B."/>
        </authorList>
    </citation>
    <scope>NUCLEOTIDE SEQUENCE [LARGE SCALE GENOMIC DNA]</scope>
    <source>
        <strain evidence="2">APO3</strain>
    </source>
</reference>
<accession>W4FCE0</accession>
<proteinExistence type="predicted"/>
<dbReference type="AlphaFoldDB" id="W4FCE0"/>
<dbReference type="EMBL" id="KI913246">
    <property type="protein sequence ID" value="ETV65157.1"/>
    <property type="molecule type" value="Genomic_DNA"/>
</dbReference>
<dbReference type="RefSeq" id="XP_009845362.1">
    <property type="nucleotide sequence ID" value="XM_009847060.1"/>
</dbReference>
<sequence>MLARTGNPATKQQGGKQGHKTTPVQKTTSKGPTQKAVQPSVATKPASAPALVKRASLTPVQQLEQTQILNILLDDAGKDWKPRDKTPKQPVHKHAAKGGKQARKAPVPQKTGAQKAAVVQNAQKSGAAPAVAAKPAPALVVKRASLTPVQQAEQQQILNILIDDAGKDWKPRNTSTWPWSPKASAPSNFSTQKAQTPTKTQTAQEQKMALQTTKHIQSKANQSRAKLAT</sequence>
<feature type="compositionally biased region" description="Basic residues" evidence="1">
    <location>
        <begin position="90"/>
        <end position="103"/>
    </location>
</feature>
<protein>
    <submittedName>
        <fullName evidence="2">Uncharacterized protein</fullName>
    </submittedName>
</protein>
<evidence type="ECO:0000256" key="1">
    <source>
        <dbReference type="SAM" id="MobiDB-lite"/>
    </source>
</evidence>
<dbReference type="GeneID" id="20820047"/>
<feature type="region of interest" description="Disordered" evidence="1">
    <location>
        <begin position="79"/>
        <end position="112"/>
    </location>
</feature>
<feature type="compositionally biased region" description="Polar residues" evidence="1">
    <location>
        <begin position="209"/>
        <end position="229"/>
    </location>
</feature>
<gene>
    <name evidence="2" type="ORF">H257_18051</name>
</gene>